<organism evidence="2 3">
    <name type="scientific">Pleomassaria siparia CBS 279.74</name>
    <dbReference type="NCBI Taxonomy" id="1314801"/>
    <lineage>
        <taxon>Eukaryota</taxon>
        <taxon>Fungi</taxon>
        <taxon>Dikarya</taxon>
        <taxon>Ascomycota</taxon>
        <taxon>Pezizomycotina</taxon>
        <taxon>Dothideomycetes</taxon>
        <taxon>Pleosporomycetidae</taxon>
        <taxon>Pleosporales</taxon>
        <taxon>Pleomassariaceae</taxon>
        <taxon>Pleomassaria</taxon>
    </lineage>
</organism>
<dbReference type="AlphaFoldDB" id="A0A6G1KPL6"/>
<dbReference type="EMBL" id="MU005764">
    <property type="protein sequence ID" value="KAF2714331.1"/>
    <property type="molecule type" value="Genomic_DNA"/>
</dbReference>
<sequence>MCLLDDIMLRVSPLARVGDFGPEPQCLHRMLVGSGEFSLPGWRECGKRGHGLHRIQVSLYCWTTVGMRCAGGAAEMFWKQPVRYLVILPWQQEVRVFFSNARDPVNDCEGVRFEMELTWLGRENGQSWQQFGSMARKKQSRVKIETARSLPRPLEASTSRAPKHLDIEMGSPDCAVPNHAGPNWWPIWYEEAVRWANMEDEVLPTVRGQSRSNIARFQMGDSTRNMPLTRWTRTTRATHTRTPACVLREANKRGRDEERERERERDGKNGRKRRIERSVLRCLGGGGGGGEPMQSADAAQQSWPNPFALWPMGWLLREGEGKRCVWRCSPDARWRRQRRGGRGWLSMQAGGGDAGGGGGSGGGGGDRNRGRVTASNQQPADYGNSGCLSFLRAHLGCASLYSGPCSVGL</sequence>
<feature type="region of interest" description="Disordered" evidence="1">
    <location>
        <begin position="339"/>
        <end position="378"/>
    </location>
</feature>
<feature type="region of interest" description="Disordered" evidence="1">
    <location>
        <begin position="248"/>
        <end position="275"/>
    </location>
</feature>
<gene>
    <name evidence="2" type="ORF">K504DRAFT_445350</name>
</gene>
<evidence type="ECO:0000313" key="2">
    <source>
        <dbReference type="EMBL" id="KAF2714331.1"/>
    </source>
</evidence>
<protein>
    <submittedName>
        <fullName evidence="2">Uncharacterized protein</fullName>
    </submittedName>
</protein>
<reference evidence="2" key="1">
    <citation type="journal article" date="2020" name="Stud. Mycol.">
        <title>101 Dothideomycetes genomes: a test case for predicting lifestyles and emergence of pathogens.</title>
        <authorList>
            <person name="Haridas S."/>
            <person name="Albert R."/>
            <person name="Binder M."/>
            <person name="Bloem J."/>
            <person name="Labutti K."/>
            <person name="Salamov A."/>
            <person name="Andreopoulos B."/>
            <person name="Baker S."/>
            <person name="Barry K."/>
            <person name="Bills G."/>
            <person name="Bluhm B."/>
            <person name="Cannon C."/>
            <person name="Castanera R."/>
            <person name="Culley D."/>
            <person name="Daum C."/>
            <person name="Ezra D."/>
            <person name="Gonzalez J."/>
            <person name="Henrissat B."/>
            <person name="Kuo A."/>
            <person name="Liang C."/>
            <person name="Lipzen A."/>
            <person name="Lutzoni F."/>
            <person name="Magnuson J."/>
            <person name="Mondo S."/>
            <person name="Nolan M."/>
            <person name="Ohm R."/>
            <person name="Pangilinan J."/>
            <person name="Park H.-J."/>
            <person name="Ramirez L."/>
            <person name="Alfaro M."/>
            <person name="Sun H."/>
            <person name="Tritt A."/>
            <person name="Yoshinaga Y."/>
            <person name="Zwiers L.-H."/>
            <person name="Turgeon B."/>
            <person name="Goodwin S."/>
            <person name="Spatafora J."/>
            <person name="Crous P."/>
            <person name="Grigoriev I."/>
        </authorList>
    </citation>
    <scope>NUCLEOTIDE SEQUENCE</scope>
    <source>
        <strain evidence="2">CBS 279.74</strain>
    </source>
</reference>
<evidence type="ECO:0000256" key="1">
    <source>
        <dbReference type="SAM" id="MobiDB-lite"/>
    </source>
</evidence>
<name>A0A6G1KPL6_9PLEO</name>
<feature type="compositionally biased region" description="Gly residues" evidence="1">
    <location>
        <begin position="349"/>
        <end position="365"/>
    </location>
</feature>
<keyword evidence="3" id="KW-1185">Reference proteome</keyword>
<feature type="compositionally biased region" description="Basic and acidic residues" evidence="1">
    <location>
        <begin position="249"/>
        <end position="269"/>
    </location>
</feature>
<evidence type="ECO:0000313" key="3">
    <source>
        <dbReference type="Proteomes" id="UP000799428"/>
    </source>
</evidence>
<proteinExistence type="predicted"/>
<dbReference type="Proteomes" id="UP000799428">
    <property type="component" value="Unassembled WGS sequence"/>
</dbReference>
<accession>A0A6G1KPL6</accession>